<dbReference type="Pfam" id="PF00999">
    <property type="entry name" value="Na_H_Exchanger"/>
    <property type="match status" value="1"/>
</dbReference>
<dbReference type="EMBL" id="BAABKQ010000001">
    <property type="protein sequence ID" value="GAA4823830.1"/>
    <property type="molecule type" value="Genomic_DNA"/>
</dbReference>
<sequence length="414" mass="42174">MTLLADAADAAAASGPSDIVSLFWVALAAVVAPLLARAIRGYVPSVVFLLVLGMLLGPSVAGLASDTGGLELIDELGLGMLFLLAGYELDPALMRGRTGRVAGSAWLMSLLIALGLVALIATGDTSVTSIIAVAIAMCSTTLGTLVPILKSEKLMDKPLGRAVMAHGAIGEFGPVIAMALLLTGRQAWAAVAVLALFVVAALALTVVPARLARRFPAIGGVLGALRGGTEQLPIRVVFLLLVVLMAVASVFDLDVVLGAFAAGIILRRLAGAARPDLDEPLEAIGYGVLIPAFFVVSGMGIDPAAVAAAPGTWVVFVLIILVARGLPVWLSDRIFPHGASVGTAADRVQLGLYAAAGLPIIVAVTEVGTRTGLLDEDLASTMVAAGATTVLLFPLAAKIIGRQYTATRAKQTAG</sequence>
<evidence type="ECO:0000256" key="8">
    <source>
        <dbReference type="ARBA" id="ARBA00023136"/>
    </source>
</evidence>
<keyword evidence="12" id="KW-1185">Reference proteome</keyword>
<keyword evidence="3" id="KW-0813">Transport</keyword>
<dbReference type="RefSeq" id="WP_200173506.1">
    <property type="nucleotide sequence ID" value="NZ_BAABKQ010000001.1"/>
</dbReference>
<comment type="similarity">
    <text evidence="2">Belongs to the monovalent cation:proton antiporter 2 (CPA2) transporter (TC 2.A.37) family.</text>
</comment>
<dbReference type="InterPro" id="IPR006153">
    <property type="entry name" value="Cation/H_exchanger_TM"/>
</dbReference>
<feature type="transmembrane region" description="Helical" evidence="9">
    <location>
        <begin position="313"/>
        <end position="330"/>
    </location>
</feature>
<proteinExistence type="inferred from homology"/>
<organism evidence="11 12">
    <name type="scientific">Tomitella cavernea</name>
    <dbReference type="NCBI Taxonomy" id="1387982"/>
    <lineage>
        <taxon>Bacteria</taxon>
        <taxon>Bacillati</taxon>
        <taxon>Actinomycetota</taxon>
        <taxon>Actinomycetes</taxon>
        <taxon>Mycobacteriales</taxon>
        <taxon>Tomitella</taxon>
    </lineage>
</organism>
<feature type="transmembrane region" description="Helical" evidence="9">
    <location>
        <begin position="350"/>
        <end position="369"/>
    </location>
</feature>
<feature type="transmembrane region" description="Helical" evidence="9">
    <location>
        <begin position="381"/>
        <end position="401"/>
    </location>
</feature>
<feature type="transmembrane region" description="Helical" evidence="9">
    <location>
        <begin position="232"/>
        <end position="249"/>
    </location>
</feature>
<evidence type="ECO:0000256" key="3">
    <source>
        <dbReference type="ARBA" id="ARBA00022448"/>
    </source>
</evidence>
<gene>
    <name evidence="11" type="ORF">GCM10023353_35880</name>
</gene>
<feature type="transmembrane region" description="Helical" evidence="9">
    <location>
        <begin position="46"/>
        <end position="64"/>
    </location>
</feature>
<reference evidence="12" key="1">
    <citation type="journal article" date="2019" name="Int. J. Syst. Evol. Microbiol.">
        <title>The Global Catalogue of Microorganisms (GCM) 10K type strain sequencing project: providing services to taxonomists for standard genome sequencing and annotation.</title>
        <authorList>
            <consortium name="The Broad Institute Genomics Platform"/>
            <consortium name="The Broad Institute Genome Sequencing Center for Infectious Disease"/>
            <person name="Wu L."/>
            <person name="Ma J."/>
        </authorList>
    </citation>
    <scope>NUCLEOTIDE SEQUENCE [LARGE SCALE GENOMIC DNA]</scope>
    <source>
        <strain evidence="12">JCM 18542</strain>
    </source>
</reference>
<feature type="transmembrane region" description="Helical" evidence="9">
    <location>
        <begin position="283"/>
        <end position="301"/>
    </location>
</feature>
<protein>
    <submittedName>
        <fullName evidence="11">Cation:proton antiporter</fullName>
    </submittedName>
</protein>
<evidence type="ECO:0000256" key="1">
    <source>
        <dbReference type="ARBA" id="ARBA00004141"/>
    </source>
</evidence>
<keyword evidence="6 9" id="KW-1133">Transmembrane helix</keyword>
<evidence type="ECO:0000256" key="6">
    <source>
        <dbReference type="ARBA" id="ARBA00022989"/>
    </source>
</evidence>
<dbReference type="PANTHER" id="PTHR43562:SF1">
    <property type="entry name" value="NA(+)_H(+) ANTIPORTER YJBQ-RELATED"/>
    <property type="match status" value="1"/>
</dbReference>
<evidence type="ECO:0000256" key="5">
    <source>
        <dbReference type="ARBA" id="ARBA00022692"/>
    </source>
</evidence>
<dbReference type="Proteomes" id="UP001500839">
    <property type="component" value="Unassembled WGS sequence"/>
</dbReference>
<feature type="transmembrane region" description="Helical" evidence="9">
    <location>
        <begin position="127"/>
        <end position="149"/>
    </location>
</feature>
<feature type="domain" description="Cation/H+ exchanger transmembrane" evidence="10">
    <location>
        <begin position="27"/>
        <end position="397"/>
    </location>
</feature>
<keyword evidence="4" id="KW-0050">Antiport</keyword>
<comment type="subcellular location">
    <subcellularLocation>
        <location evidence="1">Membrane</location>
        <topology evidence="1">Multi-pass membrane protein</topology>
    </subcellularLocation>
</comment>
<dbReference type="PANTHER" id="PTHR43562">
    <property type="entry name" value="NAPA-TYPE SODIUM/HYDROGEN ANTIPORTER"/>
    <property type="match status" value="1"/>
</dbReference>
<feature type="transmembrane region" description="Helical" evidence="9">
    <location>
        <begin position="101"/>
        <end position="121"/>
    </location>
</feature>
<feature type="transmembrane region" description="Helical" evidence="9">
    <location>
        <begin position="70"/>
        <end position="89"/>
    </location>
</feature>
<keyword evidence="8 9" id="KW-0472">Membrane</keyword>
<evidence type="ECO:0000256" key="2">
    <source>
        <dbReference type="ARBA" id="ARBA00005551"/>
    </source>
</evidence>
<feature type="transmembrane region" description="Helical" evidence="9">
    <location>
        <begin position="20"/>
        <end position="39"/>
    </location>
</feature>
<feature type="transmembrane region" description="Helical" evidence="9">
    <location>
        <begin position="255"/>
        <end position="271"/>
    </location>
</feature>
<evidence type="ECO:0000313" key="12">
    <source>
        <dbReference type="Proteomes" id="UP001500839"/>
    </source>
</evidence>
<keyword evidence="5 9" id="KW-0812">Transmembrane</keyword>
<evidence type="ECO:0000313" key="11">
    <source>
        <dbReference type="EMBL" id="GAA4823830.1"/>
    </source>
</evidence>
<keyword evidence="7" id="KW-0406">Ion transport</keyword>
<dbReference type="InterPro" id="IPR038770">
    <property type="entry name" value="Na+/solute_symporter_sf"/>
</dbReference>
<feature type="transmembrane region" description="Helical" evidence="9">
    <location>
        <begin position="161"/>
        <end position="182"/>
    </location>
</feature>
<evidence type="ECO:0000256" key="9">
    <source>
        <dbReference type="SAM" id="Phobius"/>
    </source>
</evidence>
<evidence type="ECO:0000259" key="10">
    <source>
        <dbReference type="Pfam" id="PF00999"/>
    </source>
</evidence>
<evidence type="ECO:0000256" key="4">
    <source>
        <dbReference type="ARBA" id="ARBA00022449"/>
    </source>
</evidence>
<name>A0ABP9D1P9_9ACTN</name>
<comment type="caution">
    <text evidence="11">The sequence shown here is derived from an EMBL/GenBank/DDBJ whole genome shotgun (WGS) entry which is preliminary data.</text>
</comment>
<feature type="transmembrane region" description="Helical" evidence="9">
    <location>
        <begin position="188"/>
        <end position="211"/>
    </location>
</feature>
<evidence type="ECO:0000256" key="7">
    <source>
        <dbReference type="ARBA" id="ARBA00023065"/>
    </source>
</evidence>
<accession>A0ABP9D1P9</accession>
<dbReference type="Gene3D" id="1.20.1530.20">
    <property type="match status" value="1"/>
</dbReference>